<keyword evidence="1" id="KW-0812">Transmembrane</keyword>
<evidence type="ECO:0000256" key="1">
    <source>
        <dbReference type="SAM" id="Phobius"/>
    </source>
</evidence>
<proteinExistence type="predicted"/>
<dbReference type="InterPro" id="IPR043713">
    <property type="entry name" value="DUF5654"/>
</dbReference>
<reference evidence="2" key="1">
    <citation type="submission" date="2018-10" db="EMBL/GenBank/DDBJ databases">
        <title>Hidden diversity of soil giant viruses.</title>
        <authorList>
            <person name="Schulz F."/>
            <person name="Alteio L."/>
            <person name="Goudeau D."/>
            <person name="Ryan E.M."/>
            <person name="Malmstrom R.R."/>
            <person name="Blanchard J."/>
            <person name="Woyke T."/>
        </authorList>
    </citation>
    <scope>NUCLEOTIDE SEQUENCE</scope>
    <source>
        <strain evidence="2">HOV1</strain>
    </source>
</reference>
<protein>
    <submittedName>
        <fullName evidence="2">Uncharacterized protein</fullName>
    </submittedName>
</protein>
<evidence type="ECO:0000313" key="2">
    <source>
        <dbReference type="EMBL" id="AYV82033.1"/>
    </source>
</evidence>
<feature type="transmembrane region" description="Helical" evidence="1">
    <location>
        <begin position="63"/>
        <end position="85"/>
    </location>
</feature>
<dbReference type="EMBL" id="MK072334">
    <property type="protein sequence ID" value="AYV82033.1"/>
    <property type="molecule type" value="Genomic_DNA"/>
</dbReference>
<dbReference type="Pfam" id="PF18898">
    <property type="entry name" value="DUF5654"/>
    <property type="match status" value="1"/>
</dbReference>
<keyword evidence="1" id="KW-1133">Transmembrane helix</keyword>
<sequence length="90" mass="10127">MDQVAKLPQVKSTDSNITSNIKSATPAIIIGSLVFINGLIWNDTFNAIINYYVPDKYKKSDNVLYRVLYATIMTIIMVIIISLIIKYSPN</sequence>
<gene>
    <name evidence="2" type="ORF">Homavirus3_11</name>
</gene>
<organism evidence="2">
    <name type="scientific">Homavirus sp</name>
    <dbReference type="NCBI Taxonomy" id="2487769"/>
    <lineage>
        <taxon>Viruses</taxon>
        <taxon>Varidnaviria</taxon>
        <taxon>Bamfordvirae</taxon>
        <taxon>Nucleocytoviricota</taxon>
        <taxon>Megaviricetes</taxon>
        <taxon>Imitervirales</taxon>
        <taxon>Mimiviridae</taxon>
        <taxon>Klosneuvirinae</taxon>
    </lineage>
</organism>
<keyword evidence="1" id="KW-0472">Membrane</keyword>
<accession>A0A3G5A876</accession>
<name>A0A3G5A876_9VIRU</name>
<feature type="transmembrane region" description="Helical" evidence="1">
    <location>
        <begin position="24"/>
        <end position="42"/>
    </location>
</feature>